<organism evidence="7 8">
    <name type="scientific">Engystomops pustulosus</name>
    <name type="common">Tungara frog</name>
    <name type="synonym">Physalaemus pustulosus</name>
    <dbReference type="NCBI Taxonomy" id="76066"/>
    <lineage>
        <taxon>Eukaryota</taxon>
        <taxon>Metazoa</taxon>
        <taxon>Chordata</taxon>
        <taxon>Craniata</taxon>
        <taxon>Vertebrata</taxon>
        <taxon>Euteleostomi</taxon>
        <taxon>Amphibia</taxon>
        <taxon>Batrachia</taxon>
        <taxon>Anura</taxon>
        <taxon>Neobatrachia</taxon>
        <taxon>Hyloidea</taxon>
        <taxon>Leptodactylidae</taxon>
        <taxon>Leiuperinae</taxon>
        <taxon>Engystomops</taxon>
    </lineage>
</organism>
<dbReference type="GO" id="GO:0005737">
    <property type="term" value="C:cytoplasm"/>
    <property type="evidence" value="ECO:0007669"/>
    <property type="project" value="TreeGrafter"/>
</dbReference>
<gene>
    <name evidence="7" type="ORF">GDO81_003980</name>
</gene>
<dbReference type="GO" id="GO:0020037">
    <property type="term" value="F:heme binding"/>
    <property type="evidence" value="ECO:0007669"/>
    <property type="project" value="InterPro"/>
</dbReference>
<comment type="caution">
    <text evidence="7">The sequence shown here is derived from an EMBL/GenBank/DDBJ whole genome shotgun (WGS) entry which is preliminary data.</text>
</comment>
<name>A0AAV6ZQ33_ENGPU</name>
<dbReference type="SUPFAM" id="SSF48264">
    <property type="entry name" value="Cytochrome P450"/>
    <property type="match status" value="1"/>
</dbReference>
<dbReference type="GO" id="GO:0008392">
    <property type="term" value="F:arachidonate epoxygenase activity"/>
    <property type="evidence" value="ECO:0007669"/>
    <property type="project" value="TreeGrafter"/>
</dbReference>
<dbReference type="GO" id="GO:0005506">
    <property type="term" value="F:iron ion binding"/>
    <property type="evidence" value="ECO:0007669"/>
    <property type="project" value="InterPro"/>
</dbReference>
<dbReference type="InterPro" id="IPR050182">
    <property type="entry name" value="Cytochrome_P450_fam2"/>
</dbReference>
<evidence type="ECO:0000256" key="4">
    <source>
        <dbReference type="ARBA" id="ARBA00023004"/>
    </source>
</evidence>
<protein>
    <submittedName>
        <fullName evidence="7">Uncharacterized protein</fullName>
    </submittedName>
</protein>
<dbReference type="AlphaFoldDB" id="A0AAV6ZQ33"/>
<keyword evidence="4 5" id="KW-0408">Iron</keyword>
<dbReference type="PANTHER" id="PTHR24300">
    <property type="entry name" value="CYTOCHROME P450 508A4-RELATED"/>
    <property type="match status" value="1"/>
</dbReference>
<proteinExistence type="inferred from homology"/>
<dbReference type="PANTHER" id="PTHR24300:SF402">
    <property type="entry name" value="CYTOCHROME P450 2C3"/>
    <property type="match status" value="1"/>
</dbReference>
<keyword evidence="2 5" id="KW-0349">Heme</keyword>
<dbReference type="InterPro" id="IPR001128">
    <property type="entry name" value="Cyt_P450"/>
</dbReference>
<keyword evidence="3 5" id="KW-0479">Metal-binding</keyword>
<dbReference type="Pfam" id="PF00067">
    <property type="entry name" value="p450"/>
    <property type="match status" value="1"/>
</dbReference>
<dbReference type="PROSITE" id="PS00086">
    <property type="entry name" value="CYTOCHROME_P450"/>
    <property type="match status" value="1"/>
</dbReference>
<dbReference type="Proteomes" id="UP000824782">
    <property type="component" value="Unassembled WGS sequence"/>
</dbReference>
<evidence type="ECO:0000313" key="7">
    <source>
        <dbReference type="EMBL" id="KAG8551141.1"/>
    </source>
</evidence>
<comment type="similarity">
    <text evidence="1 5">Belongs to the cytochrome P450 family.</text>
</comment>
<dbReference type="EMBL" id="WNYA01000011">
    <property type="protein sequence ID" value="KAG8551141.1"/>
    <property type="molecule type" value="Genomic_DNA"/>
</dbReference>
<dbReference type="Gene3D" id="1.10.630.10">
    <property type="entry name" value="Cytochrome P450"/>
    <property type="match status" value="1"/>
</dbReference>
<keyword evidence="8" id="KW-1185">Reference proteome</keyword>
<accession>A0AAV6ZQ33</accession>
<keyword evidence="5" id="KW-0503">Monooxygenase</keyword>
<evidence type="ECO:0000313" key="8">
    <source>
        <dbReference type="Proteomes" id="UP000824782"/>
    </source>
</evidence>
<evidence type="ECO:0000256" key="3">
    <source>
        <dbReference type="ARBA" id="ARBA00022723"/>
    </source>
</evidence>
<evidence type="ECO:0000256" key="6">
    <source>
        <dbReference type="SAM" id="SignalP"/>
    </source>
</evidence>
<reference evidence="7" key="1">
    <citation type="thesis" date="2020" institute="ProQuest LLC" country="789 East Eisenhower Parkway, Ann Arbor, MI, USA">
        <title>Comparative Genomics and Chromosome Evolution.</title>
        <authorList>
            <person name="Mudd A.B."/>
        </authorList>
    </citation>
    <scope>NUCLEOTIDE SEQUENCE</scope>
    <source>
        <strain evidence="7">237g6f4</strain>
        <tissue evidence="7">Blood</tissue>
    </source>
</reference>
<evidence type="ECO:0000256" key="5">
    <source>
        <dbReference type="RuleBase" id="RU000461"/>
    </source>
</evidence>
<dbReference type="GO" id="GO:0016712">
    <property type="term" value="F:oxidoreductase activity, acting on paired donors, with incorporation or reduction of molecular oxygen, reduced flavin or flavoprotein as one donor, and incorporation of one atom of oxygen"/>
    <property type="evidence" value="ECO:0007669"/>
    <property type="project" value="TreeGrafter"/>
</dbReference>
<evidence type="ECO:0000256" key="1">
    <source>
        <dbReference type="ARBA" id="ARBA00010617"/>
    </source>
</evidence>
<evidence type="ECO:0000256" key="2">
    <source>
        <dbReference type="ARBA" id="ARBA00022617"/>
    </source>
</evidence>
<dbReference type="InterPro" id="IPR017972">
    <property type="entry name" value="Cyt_P450_CS"/>
</dbReference>
<dbReference type="GO" id="GO:0019373">
    <property type="term" value="P:epoxygenase P450 pathway"/>
    <property type="evidence" value="ECO:0007669"/>
    <property type="project" value="TreeGrafter"/>
</dbReference>
<feature type="chain" id="PRO_5043809532" evidence="6">
    <location>
        <begin position="35"/>
        <end position="71"/>
    </location>
</feature>
<feature type="signal peptide" evidence="6">
    <location>
        <begin position="1"/>
        <end position="34"/>
    </location>
</feature>
<dbReference type="GO" id="GO:0006805">
    <property type="term" value="P:xenobiotic metabolic process"/>
    <property type="evidence" value="ECO:0007669"/>
    <property type="project" value="TreeGrafter"/>
</dbReference>
<keyword evidence="6" id="KW-0732">Signal</keyword>
<keyword evidence="5" id="KW-0560">Oxidoreductase</keyword>
<dbReference type="InterPro" id="IPR036396">
    <property type="entry name" value="Cyt_P450_sf"/>
</dbReference>
<sequence>MAFSAGKRICAGENLARMELFLLFCALLQKFSFTLPPGTERQDCRKLKQNKFKALFFSQICAKPRPGSSTA</sequence>